<evidence type="ECO:0000256" key="1">
    <source>
        <dbReference type="SAM" id="Phobius"/>
    </source>
</evidence>
<organism evidence="2 3">
    <name type="scientific">Protopolystoma xenopodis</name>
    <dbReference type="NCBI Taxonomy" id="117903"/>
    <lineage>
        <taxon>Eukaryota</taxon>
        <taxon>Metazoa</taxon>
        <taxon>Spiralia</taxon>
        <taxon>Lophotrochozoa</taxon>
        <taxon>Platyhelminthes</taxon>
        <taxon>Monogenea</taxon>
        <taxon>Polyopisthocotylea</taxon>
        <taxon>Polystomatidea</taxon>
        <taxon>Polystomatidae</taxon>
        <taxon>Protopolystoma</taxon>
    </lineage>
</organism>
<feature type="transmembrane region" description="Helical" evidence="1">
    <location>
        <begin position="43"/>
        <end position="72"/>
    </location>
</feature>
<gene>
    <name evidence="2" type="ORF">PXEA_LOCUS10589</name>
</gene>
<proteinExistence type="predicted"/>
<accession>A0A448WPQ2</accession>
<feature type="transmembrane region" description="Helical" evidence="1">
    <location>
        <begin position="14"/>
        <end position="36"/>
    </location>
</feature>
<name>A0A448WPQ2_9PLAT</name>
<keyword evidence="1" id="KW-0472">Membrane</keyword>
<reference evidence="2" key="1">
    <citation type="submission" date="2018-11" db="EMBL/GenBank/DDBJ databases">
        <authorList>
            <consortium name="Pathogen Informatics"/>
        </authorList>
    </citation>
    <scope>NUCLEOTIDE SEQUENCE</scope>
</reference>
<feature type="transmembrane region" description="Helical" evidence="1">
    <location>
        <begin position="92"/>
        <end position="113"/>
    </location>
</feature>
<keyword evidence="3" id="KW-1185">Reference proteome</keyword>
<dbReference type="EMBL" id="CAAALY010031311">
    <property type="protein sequence ID" value="VEL17149.1"/>
    <property type="molecule type" value="Genomic_DNA"/>
</dbReference>
<evidence type="ECO:0000313" key="3">
    <source>
        <dbReference type="Proteomes" id="UP000784294"/>
    </source>
</evidence>
<dbReference type="Proteomes" id="UP000784294">
    <property type="component" value="Unassembled WGS sequence"/>
</dbReference>
<keyword evidence="1" id="KW-0812">Transmembrane</keyword>
<evidence type="ECO:0000313" key="2">
    <source>
        <dbReference type="EMBL" id="VEL17149.1"/>
    </source>
</evidence>
<dbReference type="AlphaFoldDB" id="A0A448WPQ2"/>
<sequence length="284" mass="31979">MIFFFSSQPLRPSLLLLVVPFFAFFVFFSSLILCSFSSYQYCFFLFSYPCFFSLSYSLSSLSFFVLVSILLILPPFNLRDRILLFSSTSSSIFSPLYCPFSSSSSLLFFMLLFSSSSSSSSLQFLIAVFVLFLVFLFYSSSSPCFYTSLILLLSTIRFYPFFFLLFIQSCWCLCVYVHRPHPPGYLPSDLVPCSTGQMKSGSTVFPPFSPCFTLRNHLSFNFPARCASQPPPVVRLLFVFLFVSTDLQVASTLGLSCHRVGIVSVPPPPPRQPAPQMAEARGTD</sequence>
<protein>
    <submittedName>
        <fullName evidence="2">Uncharacterized protein</fullName>
    </submittedName>
</protein>
<feature type="transmembrane region" description="Helical" evidence="1">
    <location>
        <begin position="120"/>
        <end position="138"/>
    </location>
</feature>
<keyword evidence="1" id="KW-1133">Transmembrane helix</keyword>
<comment type="caution">
    <text evidence="2">The sequence shown here is derived from an EMBL/GenBank/DDBJ whole genome shotgun (WGS) entry which is preliminary data.</text>
</comment>